<protein>
    <submittedName>
        <fullName evidence="3">Universal stress protein family</fullName>
    </submittedName>
</protein>
<reference evidence="3" key="1">
    <citation type="submission" date="2020-02" db="EMBL/GenBank/DDBJ databases">
        <authorList>
            <person name="Meier V. D."/>
        </authorList>
    </citation>
    <scope>NUCLEOTIDE SEQUENCE</scope>
    <source>
        <strain evidence="3">AVDCRST_MAG34</strain>
    </source>
</reference>
<dbReference type="PANTHER" id="PTHR46268">
    <property type="entry name" value="STRESS RESPONSE PROTEIN NHAX"/>
    <property type="match status" value="1"/>
</dbReference>
<accession>A0A6J4MRH2</accession>
<dbReference type="SUPFAM" id="SSF52402">
    <property type="entry name" value="Adenine nucleotide alpha hydrolases-like"/>
    <property type="match status" value="2"/>
</dbReference>
<gene>
    <name evidence="3" type="ORF">AVDCRST_MAG34-3015</name>
</gene>
<evidence type="ECO:0000313" key="3">
    <source>
        <dbReference type="EMBL" id="CAA9366713.1"/>
    </source>
</evidence>
<sequence length="288" mass="30090">MEPLAQSVLVGVTGRDENTDALRFAARQAQRLGRGVTLVHAVHQMLPPPPPSAMMATSSSSWSDVGSAIVREVREELDEITGGDLPAASVVRHGAPGPVFAELSKDAELVALQHRDLSRLHRIVTGSTVVSVAAHAHCPVVSVQPTEAQVSPTGAITVGVHGDGGPPQVLETAFAQAETRGSSLRVVHAWRMEGAYDDIIADDAQWVAQAEAGITTAMADLRTKYPGVAAQVDVRHAWSADGLARAAQGSDLLILGRHSGMPVAPARLGHLARAMIAHAGCSVMVVPL</sequence>
<evidence type="ECO:0000259" key="2">
    <source>
        <dbReference type="Pfam" id="PF00582"/>
    </source>
</evidence>
<evidence type="ECO:0000256" key="1">
    <source>
        <dbReference type="ARBA" id="ARBA00008791"/>
    </source>
</evidence>
<feature type="domain" description="UspA" evidence="2">
    <location>
        <begin position="7"/>
        <end position="143"/>
    </location>
</feature>
<dbReference type="PANTHER" id="PTHR46268:SF6">
    <property type="entry name" value="UNIVERSAL STRESS PROTEIN UP12"/>
    <property type="match status" value="1"/>
</dbReference>
<feature type="domain" description="UspA" evidence="2">
    <location>
        <begin position="156"/>
        <end position="287"/>
    </location>
</feature>
<organism evidence="3">
    <name type="scientific">uncultured Nocardioidaceae bacterium</name>
    <dbReference type="NCBI Taxonomy" id="253824"/>
    <lineage>
        <taxon>Bacteria</taxon>
        <taxon>Bacillati</taxon>
        <taxon>Actinomycetota</taxon>
        <taxon>Actinomycetes</taxon>
        <taxon>Propionibacteriales</taxon>
        <taxon>Nocardioidaceae</taxon>
        <taxon>environmental samples</taxon>
    </lineage>
</organism>
<dbReference type="EMBL" id="CADCUI010000086">
    <property type="protein sequence ID" value="CAA9366713.1"/>
    <property type="molecule type" value="Genomic_DNA"/>
</dbReference>
<name>A0A6J4MRH2_9ACTN</name>
<dbReference type="Pfam" id="PF00582">
    <property type="entry name" value="Usp"/>
    <property type="match status" value="2"/>
</dbReference>
<dbReference type="InterPro" id="IPR006016">
    <property type="entry name" value="UspA"/>
</dbReference>
<comment type="similarity">
    <text evidence="1">Belongs to the universal stress protein A family.</text>
</comment>
<dbReference type="Gene3D" id="3.40.50.12370">
    <property type="match status" value="1"/>
</dbReference>
<proteinExistence type="inferred from homology"/>
<dbReference type="AlphaFoldDB" id="A0A6J4MRH2"/>